<evidence type="ECO:0000256" key="3">
    <source>
        <dbReference type="ARBA" id="ARBA00022679"/>
    </source>
</evidence>
<feature type="domain" description="Poly-beta-hydroxybutyrate polymerase N-terminal" evidence="5">
    <location>
        <begin position="112"/>
        <end position="283"/>
    </location>
</feature>
<evidence type="ECO:0000313" key="7">
    <source>
        <dbReference type="Proteomes" id="UP000319255"/>
    </source>
</evidence>
<name>A0A501WUM1_9RHOB</name>
<dbReference type="Proteomes" id="UP000319255">
    <property type="component" value="Unassembled WGS sequence"/>
</dbReference>
<dbReference type="SUPFAM" id="SSF53474">
    <property type="entry name" value="alpha/beta-Hydrolases"/>
    <property type="match status" value="1"/>
</dbReference>
<dbReference type="GO" id="GO:0042619">
    <property type="term" value="P:poly-hydroxybutyrate biosynthetic process"/>
    <property type="evidence" value="ECO:0007669"/>
    <property type="project" value="InterPro"/>
</dbReference>
<gene>
    <name evidence="6" type="primary">phaC</name>
    <name evidence="6" type="ORF">FJM51_06640</name>
</gene>
<dbReference type="Pfam" id="PF07167">
    <property type="entry name" value="PhaC_N"/>
    <property type="match status" value="1"/>
</dbReference>
<dbReference type="InterPro" id="IPR010941">
    <property type="entry name" value="PhaC_N"/>
</dbReference>
<dbReference type="GO" id="GO:0016746">
    <property type="term" value="F:acyltransferase activity"/>
    <property type="evidence" value="ECO:0007669"/>
    <property type="project" value="UniProtKB-KW"/>
</dbReference>
<comment type="subcellular location">
    <subcellularLocation>
        <location evidence="1">Cytoplasm</location>
    </subcellularLocation>
</comment>
<comment type="caution">
    <text evidence="6">The sequence shown here is derived from an EMBL/GenBank/DDBJ whole genome shotgun (WGS) entry which is preliminary data.</text>
</comment>
<proteinExistence type="predicted"/>
<dbReference type="NCBIfam" id="TIGR01838">
    <property type="entry name" value="PHA_synth_I"/>
    <property type="match status" value="1"/>
</dbReference>
<organism evidence="6 7">
    <name type="scientific">Amaricoccus solimangrovi</name>
    <dbReference type="NCBI Taxonomy" id="2589815"/>
    <lineage>
        <taxon>Bacteria</taxon>
        <taxon>Pseudomonadati</taxon>
        <taxon>Pseudomonadota</taxon>
        <taxon>Alphaproteobacteria</taxon>
        <taxon>Rhodobacterales</taxon>
        <taxon>Paracoccaceae</taxon>
        <taxon>Amaricoccus</taxon>
    </lineage>
</organism>
<dbReference type="Gene3D" id="3.40.50.1820">
    <property type="entry name" value="alpha/beta hydrolase"/>
    <property type="match status" value="1"/>
</dbReference>
<keyword evidence="4" id="KW-0012">Acyltransferase</keyword>
<dbReference type="EMBL" id="VFRP01000004">
    <property type="protein sequence ID" value="TPE52100.1"/>
    <property type="molecule type" value="Genomic_DNA"/>
</dbReference>
<accession>A0A501WUM1</accession>
<reference evidence="6 7" key="1">
    <citation type="submission" date="2019-06" db="EMBL/GenBank/DDBJ databases">
        <title>A novel bacterium of genus Amaricoccus, isolated from marine sediment.</title>
        <authorList>
            <person name="Huang H."/>
            <person name="Mo K."/>
            <person name="Hu Y."/>
        </authorList>
    </citation>
    <scope>NUCLEOTIDE SEQUENCE [LARGE SCALE GENOMIC DNA]</scope>
    <source>
        <strain evidence="6 7">HB172011</strain>
    </source>
</reference>
<evidence type="ECO:0000256" key="2">
    <source>
        <dbReference type="ARBA" id="ARBA00022490"/>
    </source>
</evidence>
<dbReference type="GO" id="GO:0005737">
    <property type="term" value="C:cytoplasm"/>
    <property type="evidence" value="ECO:0007669"/>
    <property type="project" value="UniProtKB-SubCell"/>
</dbReference>
<keyword evidence="3" id="KW-0808">Transferase</keyword>
<keyword evidence="2" id="KW-0963">Cytoplasm</keyword>
<dbReference type="InterPro" id="IPR051321">
    <property type="entry name" value="PHA/PHB_synthase"/>
</dbReference>
<dbReference type="RefSeq" id="WP_233713022.1">
    <property type="nucleotide sequence ID" value="NZ_VFRP01000004.1"/>
</dbReference>
<evidence type="ECO:0000313" key="6">
    <source>
        <dbReference type="EMBL" id="TPE52100.1"/>
    </source>
</evidence>
<sequence>MDTKDEQTLAEQGQHVAHNMAEVFDISGQIWQKFLAAQMQEGGGQVRPDPLNTWPTFAELYRQMWDNPKQVADKTLEYWAAQNALWQNSMLKWLGAKDVPENLDLPHMMKADKRFAHKDWSENAVFDYLKQSYLLTSGFIQDAVGTVGEMDPKERKKAAFYTRQFAEAMNPANFFALNPEVLEATVSQKGDNLVRGLKMMLQDLERGKGKLIIRQTDMDAFEVGRNTAVSPGAVIWQNQILQLIQYAPTTEQVRAKPLLIIPPWINKYYVLDLNPKKSLVKWLVDQGHTVFMVSWVNPDERHGGETWDSYMFNGMSAAIDEVLRETGQDSLDIASYCIGGTLAGTMLAYMGKTGDTRVNSATFFTAQLDFEDAGELQILVDEQTIGVIDGDMEKGYMPADRMASAFNMLRANDLIWGYVVSNYMLGKEPFPFDLLYWNADSTAMPARVHGFYLQQFYIRNAFAKGQFSVRGVPVTLADIRGPVYHVATREDHIAPAASVYRGAKEMKGADLRFVLSGSGHIAGVVNPPVLGKYQFWTNADMSGAELDDWLRGAHETPGSWWVDWDAWLKERSGEMVAAREPGAVHGIVEPAPGSYVKHRFDKPAETA</sequence>
<keyword evidence="7" id="KW-1185">Reference proteome</keyword>
<dbReference type="PANTHER" id="PTHR36837">
    <property type="entry name" value="POLY(3-HYDROXYALKANOATE) POLYMERASE SUBUNIT PHAC"/>
    <property type="match status" value="1"/>
</dbReference>
<evidence type="ECO:0000256" key="4">
    <source>
        <dbReference type="ARBA" id="ARBA00023315"/>
    </source>
</evidence>
<dbReference type="PANTHER" id="PTHR36837:SF5">
    <property type="entry name" value="POLY-3-HYDROXYBUTYRATE SYNTHASE"/>
    <property type="match status" value="1"/>
</dbReference>
<dbReference type="InterPro" id="IPR010963">
    <property type="entry name" value="PHA_synth_I"/>
</dbReference>
<protein>
    <submittedName>
        <fullName evidence="6">Class I poly(R)-hydroxyalkanoic acid synthase</fullName>
    </submittedName>
</protein>
<dbReference type="InterPro" id="IPR029058">
    <property type="entry name" value="AB_hydrolase_fold"/>
</dbReference>
<dbReference type="AlphaFoldDB" id="A0A501WUM1"/>
<evidence type="ECO:0000259" key="5">
    <source>
        <dbReference type="Pfam" id="PF07167"/>
    </source>
</evidence>
<evidence type="ECO:0000256" key="1">
    <source>
        <dbReference type="ARBA" id="ARBA00004496"/>
    </source>
</evidence>